<dbReference type="GO" id="GO:0015833">
    <property type="term" value="P:peptide transport"/>
    <property type="evidence" value="ECO:0007669"/>
    <property type="project" value="TreeGrafter"/>
</dbReference>
<keyword evidence="8" id="KW-1185">Reference proteome</keyword>
<reference evidence="7 8" key="1">
    <citation type="submission" date="2016-10" db="EMBL/GenBank/DDBJ databases">
        <authorList>
            <person name="de Groot N.N."/>
        </authorList>
    </citation>
    <scope>NUCLEOTIDE SEQUENCE [LARGE SCALE GENOMIC DNA]</scope>
    <source>
        <strain evidence="7 8">CGMCC 1.9159</strain>
    </source>
</reference>
<feature type="region of interest" description="Disordered" evidence="4">
    <location>
        <begin position="28"/>
        <end position="49"/>
    </location>
</feature>
<dbReference type="InterPro" id="IPR023765">
    <property type="entry name" value="SBP_5_CS"/>
</dbReference>
<dbReference type="EMBL" id="FNGP01000001">
    <property type="protein sequence ID" value="SDL18001.1"/>
    <property type="molecule type" value="Genomic_DNA"/>
</dbReference>
<dbReference type="GO" id="GO:1904680">
    <property type="term" value="F:peptide transmembrane transporter activity"/>
    <property type="evidence" value="ECO:0007669"/>
    <property type="project" value="TreeGrafter"/>
</dbReference>
<evidence type="ECO:0000256" key="3">
    <source>
        <dbReference type="ARBA" id="ARBA00022729"/>
    </source>
</evidence>
<dbReference type="PANTHER" id="PTHR30290:SF82">
    <property type="entry name" value="ABC-TYPE DIPEPTIDE_OLIGOPEPTIDE TRANSPORT SYSTEM, PERIPLASMIC COMPONENT"/>
    <property type="match status" value="1"/>
</dbReference>
<feature type="signal peptide" evidence="5">
    <location>
        <begin position="1"/>
        <end position="24"/>
    </location>
</feature>
<comment type="similarity">
    <text evidence="2">Belongs to the bacterial solute-binding protein 5 family.</text>
</comment>
<dbReference type="InterPro" id="IPR000914">
    <property type="entry name" value="SBP_5_dom"/>
</dbReference>
<evidence type="ECO:0000256" key="5">
    <source>
        <dbReference type="SAM" id="SignalP"/>
    </source>
</evidence>
<organism evidence="7 8">
    <name type="scientific">Tessaracoccus oleiagri</name>
    <dbReference type="NCBI Taxonomy" id="686624"/>
    <lineage>
        <taxon>Bacteria</taxon>
        <taxon>Bacillati</taxon>
        <taxon>Actinomycetota</taxon>
        <taxon>Actinomycetes</taxon>
        <taxon>Propionibacteriales</taxon>
        <taxon>Propionibacteriaceae</taxon>
        <taxon>Tessaracoccus</taxon>
    </lineage>
</organism>
<feature type="domain" description="Solute-binding protein family 5" evidence="6">
    <location>
        <begin position="101"/>
        <end position="467"/>
    </location>
</feature>
<evidence type="ECO:0000256" key="2">
    <source>
        <dbReference type="ARBA" id="ARBA00005695"/>
    </source>
</evidence>
<dbReference type="STRING" id="686624.SAMN04488242_0610"/>
<evidence type="ECO:0000259" key="6">
    <source>
        <dbReference type="Pfam" id="PF00496"/>
    </source>
</evidence>
<name>A0A1G9HYF6_9ACTN</name>
<evidence type="ECO:0000313" key="7">
    <source>
        <dbReference type="EMBL" id="SDL18001.1"/>
    </source>
</evidence>
<dbReference type="GO" id="GO:0043190">
    <property type="term" value="C:ATP-binding cassette (ABC) transporter complex"/>
    <property type="evidence" value="ECO:0007669"/>
    <property type="project" value="InterPro"/>
</dbReference>
<dbReference type="GO" id="GO:0042597">
    <property type="term" value="C:periplasmic space"/>
    <property type="evidence" value="ECO:0007669"/>
    <property type="project" value="UniProtKB-ARBA"/>
</dbReference>
<dbReference type="PANTHER" id="PTHR30290">
    <property type="entry name" value="PERIPLASMIC BINDING COMPONENT OF ABC TRANSPORTER"/>
    <property type="match status" value="1"/>
</dbReference>
<evidence type="ECO:0000313" key="8">
    <source>
        <dbReference type="Proteomes" id="UP000199475"/>
    </source>
</evidence>
<keyword evidence="3 5" id="KW-0732">Signal</keyword>
<dbReference type="Gene3D" id="3.40.190.10">
    <property type="entry name" value="Periplasmic binding protein-like II"/>
    <property type="match status" value="1"/>
</dbReference>
<dbReference type="PROSITE" id="PS01040">
    <property type="entry name" value="SBP_BACTERIAL_5"/>
    <property type="match status" value="1"/>
</dbReference>
<dbReference type="Proteomes" id="UP000199475">
    <property type="component" value="Unassembled WGS sequence"/>
</dbReference>
<feature type="chain" id="PRO_5038697105" evidence="5">
    <location>
        <begin position="25"/>
        <end position="573"/>
    </location>
</feature>
<evidence type="ECO:0000256" key="4">
    <source>
        <dbReference type="SAM" id="MobiDB-lite"/>
    </source>
</evidence>
<evidence type="ECO:0000256" key="1">
    <source>
        <dbReference type="ARBA" id="ARBA00004193"/>
    </source>
</evidence>
<dbReference type="PROSITE" id="PS51257">
    <property type="entry name" value="PROKAR_LIPOPROTEIN"/>
    <property type="match status" value="1"/>
</dbReference>
<dbReference type="SUPFAM" id="SSF53850">
    <property type="entry name" value="Periplasmic binding protein-like II"/>
    <property type="match status" value="1"/>
</dbReference>
<accession>A0A1G9HYF6</accession>
<proteinExistence type="inferred from homology"/>
<comment type="subcellular location">
    <subcellularLocation>
        <location evidence="1">Cell membrane</location>
        <topology evidence="1">Lipid-anchor</topology>
    </subcellularLocation>
</comment>
<dbReference type="CDD" id="cd08509">
    <property type="entry name" value="PBP2_TmCBP_oligosaccharides_like"/>
    <property type="match status" value="1"/>
</dbReference>
<dbReference type="Gene3D" id="3.90.76.10">
    <property type="entry name" value="Dipeptide-binding Protein, Domain 1"/>
    <property type="match status" value="1"/>
</dbReference>
<dbReference type="OrthoDB" id="9764591at2"/>
<gene>
    <name evidence="7" type="ORF">SAMN04488242_0610</name>
</gene>
<dbReference type="Gene3D" id="3.10.105.10">
    <property type="entry name" value="Dipeptide-binding Protein, Domain 3"/>
    <property type="match status" value="1"/>
</dbReference>
<dbReference type="InterPro" id="IPR039424">
    <property type="entry name" value="SBP_5"/>
</dbReference>
<dbReference type="PIRSF" id="PIRSF002741">
    <property type="entry name" value="MppA"/>
    <property type="match status" value="1"/>
</dbReference>
<sequence length="573" mass="61891">MLTKSSWKRAAFAALVAGVMGLSACSGSGGATGNGSESPAGGESSAATEGKTEGPVLAVFAGSQTPIVANFNPYSPTLLPGTLGSIYEPLFFYNKADVGDPIPLLGTEYEWSEDGTSLKIGIREGAKWNDGTDLTVDDVIYSFTNDAVSMDYLAEAVKADDTTVELKFKEPSFTNEYAILGSTYIVPKHVFEKEADLVTFTNADAPVGTGPFKLSNVTDASYNVVKNENYWDPERPKINEVQYLGIDGNSSAESLFKAGQLDYSTMFVPDPTTLTADGRLGYLRLSSPNPLTILTCSNAELGCEGAQTDKAVRQAFSKVLNRDEINEKAYYGHASLAAPTFTLPERDDKWIKDGLPKLVDGGADVEGAKKILEDAGYTLGSDGIYAKDGQRASFTVNSVEGWSDANAAAELMVSQAKAAGIEVKAETVTLDQYTEDRQVGDYEMIISALFGTPISDPYTIYRNSFTTDYTTPVGTPLEARQTNFARYSNPVVDEAVQTAAQTNDEAVKKEAYGKIMEAIVEDVPYIPMFHGGSQTFYNQVDFDGWPTEDDKYAFPASWDALQAAYVMSQLTYK</sequence>
<dbReference type="RefSeq" id="WP_093248777.1">
    <property type="nucleotide sequence ID" value="NZ_FNGP01000001.1"/>
</dbReference>
<dbReference type="Pfam" id="PF00496">
    <property type="entry name" value="SBP_bac_5"/>
    <property type="match status" value="1"/>
</dbReference>
<feature type="compositionally biased region" description="Low complexity" evidence="4">
    <location>
        <begin position="35"/>
        <end position="49"/>
    </location>
</feature>
<protein>
    <submittedName>
        <fullName evidence="7">Peptide/nickel transport system substrate-binding protein</fullName>
    </submittedName>
</protein>
<dbReference type="InterPro" id="IPR030678">
    <property type="entry name" value="Peptide/Ni-bd"/>
</dbReference>
<dbReference type="AlphaFoldDB" id="A0A1G9HYF6"/>